<dbReference type="AlphaFoldDB" id="A0A543CDA2"/>
<sequence>MSTRGHDIEITSGTDQVVVRVKDTIVATSSRALALAETGSPTRYYLPAADVKMDLLRSSTTTSHCPFKGDAVYWSVDTGDGLAEDIVWSYPEPFPKVEQIMGMLSFWTEKPGVTLEVNGQPA</sequence>
<comment type="caution">
    <text evidence="2">The sequence shown here is derived from an EMBL/GenBank/DDBJ whole genome shotgun (WGS) entry which is preliminary data.</text>
</comment>
<dbReference type="OrthoDB" id="285364at2"/>
<gene>
    <name evidence="2" type="ORF">FB559_0425</name>
</gene>
<feature type="domain" description="DUF427" evidence="1">
    <location>
        <begin position="17"/>
        <end position="108"/>
    </location>
</feature>
<dbReference type="EMBL" id="VFOZ01000001">
    <property type="protein sequence ID" value="TQL94937.1"/>
    <property type="molecule type" value="Genomic_DNA"/>
</dbReference>
<dbReference type="Proteomes" id="UP000316096">
    <property type="component" value="Unassembled WGS sequence"/>
</dbReference>
<dbReference type="PANTHER" id="PTHR34310:SF8">
    <property type="entry name" value="CONSERVED PROTEIN"/>
    <property type="match status" value="1"/>
</dbReference>
<protein>
    <submittedName>
        <fullName evidence="2">Uncharacterized protein (DUF427 family)</fullName>
    </submittedName>
</protein>
<organism evidence="2 3">
    <name type="scientific">Actinoallomurus bryophytorum</name>
    <dbReference type="NCBI Taxonomy" id="1490222"/>
    <lineage>
        <taxon>Bacteria</taxon>
        <taxon>Bacillati</taxon>
        <taxon>Actinomycetota</taxon>
        <taxon>Actinomycetes</taxon>
        <taxon>Streptosporangiales</taxon>
        <taxon>Thermomonosporaceae</taxon>
        <taxon>Actinoallomurus</taxon>
    </lineage>
</organism>
<reference evidence="2 3" key="1">
    <citation type="submission" date="2019-06" db="EMBL/GenBank/DDBJ databases">
        <title>Sequencing the genomes of 1000 actinobacteria strains.</title>
        <authorList>
            <person name="Klenk H.-P."/>
        </authorList>
    </citation>
    <scope>NUCLEOTIDE SEQUENCE [LARGE SCALE GENOMIC DNA]</scope>
    <source>
        <strain evidence="2 3">DSM 102200</strain>
    </source>
</reference>
<proteinExistence type="predicted"/>
<evidence type="ECO:0000313" key="2">
    <source>
        <dbReference type="EMBL" id="TQL94937.1"/>
    </source>
</evidence>
<evidence type="ECO:0000259" key="1">
    <source>
        <dbReference type="Pfam" id="PF04248"/>
    </source>
</evidence>
<dbReference type="Pfam" id="PF04248">
    <property type="entry name" value="NTP_transf_9"/>
    <property type="match status" value="1"/>
</dbReference>
<accession>A0A543CDA2</accession>
<dbReference type="InterPro" id="IPR007361">
    <property type="entry name" value="DUF427"/>
</dbReference>
<evidence type="ECO:0000313" key="3">
    <source>
        <dbReference type="Proteomes" id="UP000316096"/>
    </source>
</evidence>
<name>A0A543CDA2_9ACTN</name>
<dbReference type="RefSeq" id="WP_141952679.1">
    <property type="nucleotide sequence ID" value="NZ_VFOZ01000001.1"/>
</dbReference>
<dbReference type="Gene3D" id="2.170.150.40">
    <property type="entry name" value="Domain of unknown function (DUF427)"/>
    <property type="match status" value="1"/>
</dbReference>
<keyword evidence="3" id="KW-1185">Reference proteome</keyword>
<dbReference type="PANTHER" id="PTHR34310">
    <property type="entry name" value="DUF427 DOMAIN PROTEIN (AFU_ORTHOLOGUE AFUA_3G02220)"/>
    <property type="match status" value="1"/>
</dbReference>
<dbReference type="InterPro" id="IPR038694">
    <property type="entry name" value="DUF427_sf"/>
</dbReference>